<proteinExistence type="predicted"/>
<protein>
    <submittedName>
        <fullName evidence="1">Uncharacterized protein</fullName>
    </submittedName>
</protein>
<accession>A0A0E9QVX5</accession>
<reference evidence="1" key="2">
    <citation type="journal article" date="2015" name="Fish Shellfish Immunol.">
        <title>Early steps in the European eel (Anguilla anguilla)-Vibrio vulnificus interaction in the gills: Role of the RtxA13 toxin.</title>
        <authorList>
            <person name="Callol A."/>
            <person name="Pajuelo D."/>
            <person name="Ebbesson L."/>
            <person name="Teles M."/>
            <person name="MacKenzie S."/>
            <person name="Amaro C."/>
        </authorList>
    </citation>
    <scope>NUCLEOTIDE SEQUENCE</scope>
</reference>
<evidence type="ECO:0000313" key="1">
    <source>
        <dbReference type="EMBL" id="JAH20390.1"/>
    </source>
</evidence>
<name>A0A0E9QVX5_ANGAN</name>
<organism evidence="1">
    <name type="scientific">Anguilla anguilla</name>
    <name type="common">European freshwater eel</name>
    <name type="synonym">Muraena anguilla</name>
    <dbReference type="NCBI Taxonomy" id="7936"/>
    <lineage>
        <taxon>Eukaryota</taxon>
        <taxon>Metazoa</taxon>
        <taxon>Chordata</taxon>
        <taxon>Craniata</taxon>
        <taxon>Vertebrata</taxon>
        <taxon>Euteleostomi</taxon>
        <taxon>Actinopterygii</taxon>
        <taxon>Neopterygii</taxon>
        <taxon>Teleostei</taxon>
        <taxon>Anguilliformes</taxon>
        <taxon>Anguillidae</taxon>
        <taxon>Anguilla</taxon>
    </lineage>
</organism>
<sequence length="36" mass="3684">MEVVVGCTGGGCGFAGKKFFVVVVIDTPIVRVIKAS</sequence>
<dbReference type="EMBL" id="GBXM01088187">
    <property type="protein sequence ID" value="JAH20390.1"/>
    <property type="molecule type" value="Transcribed_RNA"/>
</dbReference>
<reference evidence="1" key="1">
    <citation type="submission" date="2014-11" db="EMBL/GenBank/DDBJ databases">
        <authorList>
            <person name="Amaro Gonzalez C."/>
        </authorList>
    </citation>
    <scope>NUCLEOTIDE SEQUENCE</scope>
</reference>
<dbReference type="AlphaFoldDB" id="A0A0E9QVX5"/>